<feature type="region of interest" description="Disordered" evidence="6">
    <location>
        <begin position="48"/>
        <end position="73"/>
    </location>
</feature>
<dbReference type="Proteomes" id="UP000799770">
    <property type="component" value="Unassembled WGS sequence"/>
</dbReference>
<feature type="region of interest" description="Disordered" evidence="6">
    <location>
        <begin position="686"/>
        <end position="750"/>
    </location>
</feature>
<gene>
    <name evidence="8" type="ORF">BDV96DRAFT_577871</name>
</gene>
<dbReference type="InterPro" id="IPR036864">
    <property type="entry name" value="Zn2-C6_fun-type_DNA-bd_sf"/>
</dbReference>
<evidence type="ECO:0000256" key="4">
    <source>
        <dbReference type="ARBA" id="ARBA00023163"/>
    </source>
</evidence>
<dbReference type="GO" id="GO:0006351">
    <property type="term" value="P:DNA-templated transcription"/>
    <property type="evidence" value="ECO:0007669"/>
    <property type="project" value="InterPro"/>
</dbReference>
<dbReference type="PANTHER" id="PTHR47338">
    <property type="entry name" value="ZN(II)2CYS6 TRANSCRIPTION FACTOR (EUROFUNG)-RELATED"/>
    <property type="match status" value="1"/>
</dbReference>
<dbReference type="Pfam" id="PF00172">
    <property type="entry name" value="Zn_clus"/>
    <property type="match status" value="1"/>
</dbReference>
<dbReference type="CDD" id="cd00067">
    <property type="entry name" value="GAL4"/>
    <property type="match status" value="1"/>
</dbReference>
<reference evidence="8" key="1">
    <citation type="journal article" date="2020" name="Stud. Mycol.">
        <title>101 Dothideomycetes genomes: a test case for predicting lifestyles and emergence of pathogens.</title>
        <authorList>
            <person name="Haridas S."/>
            <person name="Albert R."/>
            <person name="Binder M."/>
            <person name="Bloem J."/>
            <person name="Labutti K."/>
            <person name="Salamov A."/>
            <person name="Andreopoulos B."/>
            <person name="Baker S."/>
            <person name="Barry K."/>
            <person name="Bills G."/>
            <person name="Bluhm B."/>
            <person name="Cannon C."/>
            <person name="Castanera R."/>
            <person name="Culley D."/>
            <person name="Daum C."/>
            <person name="Ezra D."/>
            <person name="Gonzalez J."/>
            <person name="Henrissat B."/>
            <person name="Kuo A."/>
            <person name="Liang C."/>
            <person name="Lipzen A."/>
            <person name="Lutzoni F."/>
            <person name="Magnuson J."/>
            <person name="Mondo S."/>
            <person name="Nolan M."/>
            <person name="Ohm R."/>
            <person name="Pangilinan J."/>
            <person name="Park H.-J."/>
            <person name="Ramirez L."/>
            <person name="Alfaro M."/>
            <person name="Sun H."/>
            <person name="Tritt A."/>
            <person name="Yoshinaga Y."/>
            <person name="Zwiers L.-H."/>
            <person name="Turgeon B."/>
            <person name="Goodwin S."/>
            <person name="Spatafora J."/>
            <person name="Crous P."/>
            <person name="Grigoriev I."/>
        </authorList>
    </citation>
    <scope>NUCLEOTIDE SEQUENCE</scope>
    <source>
        <strain evidence="8">CBS 627.86</strain>
    </source>
</reference>
<dbReference type="Pfam" id="PF04082">
    <property type="entry name" value="Fungal_trans"/>
    <property type="match status" value="1"/>
</dbReference>
<keyword evidence="5" id="KW-0539">Nucleus</keyword>
<comment type="subcellular location">
    <subcellularLocation>
        <location evidence="1">Nucleus</location>
    </subcellularLocation>
</comment>
<dbReference type="OrthoDB" id="3780484at2759"/>
<evidence type="ECO:0000259" key="7">
    <source>
        <dbReference type="PROSITE" id="PS50048"/>
    </source>
</evidence>
<name>A0A6A5Z4H4_9PLEO</name>
<keyword evidence="2" id="KW-0479">Metal-binding</keyword>
<dbReference type="Gene3D" id="4.10.240.10">
    <property type="entry name" value="Zn(2)-C6 fungal-type DNA-binding domain"/>
    <property type="match status" value="1"/>
</dbReference>
<accession>A0A6A5Z4H4</accession>
<feature type="domain" description="Zn(2)-C6 fungal-type" evidence="7">
    <location>
        <begin position="16"/>
        <end position="46"/>
    </location>
</feature>
<dbReference type="SUPFAM" id="SSF57701">
    <property type="entry name" value="Zn2/Cys6 DNA-binding domain"/>
    <property type="match status" value="1"/>
</dbReference>
<dbReference type="SMART" id="SM00066">
    <property type="entry name" value="GAL4"/>
    <property type="match status" value="1"/>
</dbReference>
<proteinExistence type="predicted"/>
<dbReference type="GO" id="GO:0000981">
    <property type="term" value="F:DNA-binding transcription factor activity, RNA polymerase II-specific"/>
    <property type="evidence" value="ECO:0007669"/>
    <property type="project" value="InterPro"/>
</dbReference>
<dbReference type="AlphaFoldDB" id="A0A6A5Z4H4"/>
<dbReference type="EMBL" id="ML977326">
    <property type="protein sequence ID" value="KAF2114275.1"/>
    <property type="molecule type" value="Genomic_DNA"/>
</dbReference>
<evidence type="ECO:0000313" key="8">
    <source>
        <dbReference type="EMBL" id="KAF2114275.1"/>
    </source>
</evidence>
<evidence type="ECO:0000256" key="1">
    <source>
        <dbReference type="ARBA" id="ARBA00004123"/>
    </source>
</evidence>
<dbReference type="InterPro" id="IPR007219">
    <property type="entry name" value="XnlR_reg_dom"/>
</dbReference>
<evidence type="ECO:0000256" key="3">
    <source>
        <dbReference type="ARBA" id="ARBA00023015"/>
    </source>
</evidence>
<evidence type="ECO:0000256" key="6">
    <source>
        <dbReference type="SAM" id="MobiDB-lite"/>
    </source>
</evidence>
<protein>
    <submittedName>
        <fullName evidence="8">Fungal-specific transcription factor domain-containing protein</fullName>
    </submittedName>
</protein>
<dbReference type="PANTHER" id="PTHR47338:SF4">
    <property type="entry name" value="ZN(II)2CYS6 TRANSCRIPTION FACTOR (EUROFUNG)"/>
    <property type="match status" value="1"/>
</dbReference>
<feature type="compositionally biased region" description="Basic and acidic residues" evidence="6">
    <location>
        <begin position="52"/>
        <end position="67"/>
    </location>
</feature>
<dbReference type="GO" id="GO:0003677">
    <property type="term" value="F:DNA binding"/>
    <property type="evidence" value="ECO:0007669"/>
    <property type="project" value="InterPro"/>
</dbReference>
<feature type="compositionally biased region" description="Polar residues" evidence="6">
    <location>
        <begin position="727"/>
        <end position="744"/>
    </location>
</feature>
<evidence type="ECO:0000313" key="9">
    <source>
        <dbReference type="Proteomes" id="UP000799770"/>
    </source>
</evidence>
<dbReference type="PROSITE" id="PS00463">
    <property type="entry name" value="ZN2_CY6_FUNGAL_1"/>
    <property type="match status" value="1"/>
</dbReference>
<dbReference type="CDD" id="cd12148">
    <property type="entry name" value="fungal_TF_MHR"/>
    <property type="match status" value="1"/>
</dbReference>
<feature type="compositionally biased region" description="Low complexity" evidence="6">
    <location>
        <begin position="686"/>
        <end position="714"/>
    </location>
</feature>
<dbReference type="GO" id="GO:0005634">
    <property type="term" value="C:nucleus"/>
    <property type="evidence" value="ECO:0007669"/>
    <property type="project" value="UniProtKB-SubCell"/>
</dbReference>
<keyword evidence="3" id="KW-0805">Transcription regulation</keyword>
<dbReference type="SMART" id="SM00906">
    <property type="entry name" value="Fungal_trans"/>
    <property type="match status" value="1"/>
</dbReference>
<evidence type="ECO:0000256" key="5">
    <source>
        <dbReference type="ARBA" id="ARBA00023242"/>
    </source>
</evidence>
<sequence length="765" mass="85334">MSEQDLYRPIKRIRQACQNCRRKKARCTGERPECAFCVRLGQACSYADDDGKDTSEKSNSDTRKNGESPDNDLSERLSALENQMADVAQTVRGIASTLQNISRSIASSNPGVSQGVAVVQSGDTAANSSPYTGLPPIEQIRNAVELYFKYCHNQPYSLFHENSLRNKVETDELPAHLQFALLASTVRYSTDPFFEDKVAAVSAYASQSWKSIVMPWNGIQSENELTIVQTILLLAIIDYTDGRTQASWIKVGLAIRLAQDFRLMAEPDKELSPIQQEERRRVFWSFYLCDKLISCGRERPAAILDDQCKLQLPGDENEWRAGNYQQTPTLDELTDEEHASVINTLSPFAIAVVMGSLLGRCAQYALGEQEEVTPGGKTLPWNPRSKYSSIHSSLLHVESELGLNETLSAKIAHRFLNADGTVDQHRAAPLVLSHALFFLCQCLLYHPFLLRQRLTRIGQRTPQSFLAQSFHACRSAATSLSRLMDDVKSLGCETLSSYYDPFYGYCTMVAGTIHSMYLQHTDPLIVETATASFESSMQNLLDLSFFWKSCGMMRSRLEDFRGSSVRYTQLVDPTVHEVHLSASDANDLVECLDYSRMSTTPRRKSENTSTSQLAALSQLPSPFFEEFVNLLPFSYSRPVSVLPNDDFSNNWANPPPIFDTNIFPTSTSAPFSSNPYASFHPGFPTTSMSAPEATSTSAPAASSNASFSPSSSYSIGISPGRRESFSHRSSVNNNYTHTQQNNETIMRKLSSPRITFKRPWYEASS</sequence>
<dbReference type="PROSITE" id="PS50048">
    <property type="entry name" value="ZN2_CY6_FUNGAL_2"/>
    <property type="match status" value="1"/>
</dbReference>
<dbReference type="GO" id="GO:0008270">
    <property type="term" value="F:zinc ion binding"/>
    <property type="evidence" value="ECO:0007669"/>
    <property type="project" value="InterPro"/>
</dbReference>
<organism evidence="8 9">
    <name type="scientific">Lophiotrema nucula</name>
    <dbReference type="NCBI Taxonomy" id="690887"/>
    <lineage>
        <taxon>Eukaryota</taxon>
        <taxon>Fungi</taxon>
        <taxon>Dikarya</taxon>
        <taxon>Ascomycota</taxon>
        <taxon>Pezizomycotina</taxon>
        <taxon>Dothideomycetes</taxon>
        <taxon>Pleosporomycetidae</taxon>
        <taxon>Pleosporales</taxon>
        <taxon>Lophiotremataceae</taxon>
        <taxon>Lophiotrema</taxon>
    </lineage>
</organism>
<keyword evidence="4" id="KW-0804">Transcription</keyword>
<dbReference type="InterPro" id="IPR001138">
    <property type="entry name" value="Zn2Cys6_DnaBD"/>
</dbReference>
<keyword evidence="9" id="KW-1185">Reference proteome</keyword>
<evidence type="ECO:0000256" key="2">
    <source>
        <dbReference type="ARBA" id="ARBA00022723"/>
    </source>
</evidence>
<dbReference type="InterPro" id="IPR050815">
    <property type="entry name" value="TF_fung"/>
</dbReference>